<keyword evidence="6" id="KW-1185">Reference proteome</keyword>
<reference evidence="5 6" key="1">
    <citation type="submission" date="2019-11" db="EMBL/GenBank/DDBJ databases">
        <title>Comparative genomics of hydrocarbon-degrading Desulfosarcina strains.</title>
        <authorList>
            <person name="Watanabe M."/>
            <person name="Kojima H."/>
            <person name="Fukui M."/>
        </authorList>
    </citation>
    <scope>NUCLEOTIDE SEQUENCE [LARGE SCALE GENOMIC DNA]</scope>
    <source>
        <strain evidence="5 6">PP31</strain>
    </source>
</reference>
<evidence type="ECO:0000259" key="4">
    <source>
        <dbReference type="PROSITE" id="PS51379"/>
    </source>
</evidence>
<dbReference type="GO" id="GO:0046872">
    <property type="term" value="F:metal ion binding"/>
    <property type="evidence" value="ECO:0007669"/>
    <property type="project" value="UniProtKB-KW"/>
</dbReference>
<evidence type="ECO:0000313" key="6">
    <source>
        <dbReference type="Proteomes" id="UP000427769"/>
    </source>
</evidence>
<accession>A0A5K7ZAL8</accession>
<name>A0A5K7ZAL8_9BACT</name>
<dbReference type="OrthoDB" id="9807879at2"/>
<keyword evidence="2" id="KW-0408">Iron</keyword>
<organism evidence="5 6">
    <name type="scientific">Desulfosarcina widdelii</name>
    <dbReference type="NCBI Taxonomy" id="947919"/>
    <lineage>
        <taxon>Bacteria</taxon>
        <taxon>Pseudomonadati</taxon>
        <taxon>Thermodesulfobacteriota</taxon>
        <taxon>Desulfobacteria</taxon>
        <taxon>Desulfobacterales</taxon>
        <taxon>Desulfosarcinaceae</taxon>
        <taxon>Desulfosarcina</taxon>
    </lineage>
</organism>
<feature type="domain" description="4Fe-4S ferredoxin-type" evidence="4">
    <location>
        <begin position="14"/>
        <end position="43"/>
    </location>
</feature>
<dbReference type="KEGG" id="dwd:DSCW_52370"/>
<keyword evidence="1" id="KW-0479">Metal-binding</keyword>
<dbReference type="GO" id="GO:0051536">
    <property type="term" value="F:iron-sulfur cluster binding"/>
    <property type="evidence" value="ECO:0007669"/>
    <property type="project" value="UniProtKB-KW"/>
</dbReference>
<dbReference type="PROSITE" id="PS51379">
    <property type="entry name" value="4FE4S_FER_2"/>
    <property type="match status" value="1"/>
</dbReference>
<dbReference type="Gene3D" id="3.30.70.20">
    <property type="match status" value="1"/>
</dbReference>
<protein>
    <recommendedName>
        <fullName evidence="4">4Fe-4S ferredoxin-type domain-containing protein</fullName>
    </recommendedName>
</protein>
<sequence length="113" mass="12223">MMANWGYQDGSGKYFITIDTDKCDGCGACVEACPQGVLEVGEDPADPLRDEPVAFAGEEQRKKLKFACSPCKTYLTSVDGAESSMPTPELLAEERQKLPCVAVCDKAAITHSW</sequence>
<dbReference type="InterPro" id="IPR017900">
    <property type="entry name" value="4Fe4S_Fe_S_CS"/>
</dbReference>
<dbReference type="AlphaFoldDB" id="A0A5K7ZAL8"/>
<dbReference type="InterPro" id="IPR017896">
    <property type="entry name" value="4Fe4S_Fe-S-bd"/>
</dbReference>
<evidence type="ECO:0000256" key="1">
    <source>
        <dbReference type="ARBA" id="ARBA00022723"/>
    </source>
</evidence>
<keyword evidence="3" id="KW-0411">Iron-sulfur</keyword>
<dbReference type="SUPFAM" id="SSF54862">
    <property type="entry name" value="4Fe-4S ferredoxins"/>
    <property type="match status" value="1"/>
</dbReference>
<proteinExistence type="predicted"/>
<gene>
    <name evidence="5" type="ORF">DSCW_52370</name>
</gene>
<dbReference type="EMBL" id="AP021875">
    <property type="protein sequence ID" value="BBO77820.1"/>
    <property type="molecule type" value="Genomic_DNA"/>
</dbReference>
<dbReference type="Proteomes" id="UP000427769">
    <property type="component" value="Chromosome"/>
</dbReference>
<evidence type="ECO:0000313" key="5">
    <source>
        <dbReference type="EMBL" id="BBO77820.1"/>
    </source>
</evidence>
<dbReference type="Pfam" id="PF00037">
    <property type="entry name" value="Fer4"/>
    <property type="match status" value="1"/>
</dbReference>
<evidence type="ECO:0000256" key="2">
    <source>
        <dbReference type="ARBA" id="ARBA00023004"/>
    </source>
</evidence>
<dbReference type="PROSITE" id="PS00198">
    <property type="entry name" value="4FE4S_FER_1"/>
    <property type="match status" value="1"/>
</dbReference>
<evidence type="ECO:0000256" key="3">
    <source>
        <dbReference type="ARBA" id="ARBA00023014"/>
    </source>
</evidence>